<sequence>MAKGIRFHYLYRDSGNYKKFGHKDFSNPTQIPLTEIETAIRERLISTEFFDPDQVGIRKFLFHRYNDDHSWYEFEKIEEIEIHRPTASIEKFLLLLELLT</sequence>
<reference evidence="1 2" key="1">
    <citation type="submission" date="2018-09" db="EMBL/GenBank/DDBJ databases">
        <title>Genomic Encyclopedia of Archaeal and Bacterial Type Strains, Phase II (KMG-II): from individual species to whole genera.</title>
        <authorList>
            <person name="Goeker M."/>
        </authorList>
    </citation>
    <scope>NUCLEOTIDE SEQUENCE [LARGE SCALE GENOMIC DNA]</scope>
    <source>
        <strain evidence="1 2">DSM 27148</strain>
    </source>
</reference>
<proteinExistence type="predicted"/>
<evidence type="ECO:0000313" key="1">
    <source>
        <dbReference type="EMBL" id="RKD92126.1"/>
    </source>
</evidence>
<dbReference type="AlphaFoldDB" id="A0A419W9M9"/>
<evidence type="ECO:0000313" key="2">
    <source>
        <dbReference type="Proteomes" id="UP000283387"/>
    </source>
</evidence>
<dbReference type="RefSeq" id="WP_120273371.1">
    <property type="nucleotide sequence ID" value="NZ_RAPN01000001.1"/>
</dbReference>
<comment type="caution">
    <text evidence="1">The sequence shown here is derived from an EMBL/GenBank/DDBJ whole genome shotgun (WGS) entry which is preliminary data.</text>
</comment>
<gene>
    <name evidence="1" type="ORF">BC643_2496</name>
</gene>
<organism evidence="1 2">
    <name type="scientific">Mangrovibacterium diazotrophicum</name>
    <dbReference type="NCBI Taxonomy" id="1261403"/>
    <lineage>
        <taxon>Bacteria</taxon>
        <taxon>Pseudomonadati</taxon>
        <taxon>Bacteroidota</taxon>
        <taxon>Bacteroidia</taxon>
        <taxon>Marinilabiliales</taxon>
        <taxon>Prolixibacteraceae</taxon>
        <taxon>Mangrovibacterium</taxon>
    </lineage>
</organism>
<dbReference type="OrthoDB" id="799013at2"/>
<keyword evidence="2" id="KW-1185">Reference proteome</keyword>
<dbReference type="Proteomes" id="UP000283387">
    <property type="component" value="Unassembled WGS sequence"/>
</dbReference>
<protein>
    <submittedName>
        <fullName evidence="1">Uncharacterized protein</fullName>
    </submittedName>
</protein>
<accession>A0A419W9M9</accession>
<dbReference type="EMBL" id="RAPN01000001">
    <property type="protein sequence ID" value="RKD92126.1"/>
    <property type="molecule type" value="Genomic_DNA"/>
</dbReference>
<name>A0A419W9M9_9BACT</name>